<organism evidence="10 11">
    <name type="scientific">Clytia hemisphaerica</name>
    <dbReference type="NCBI Taxonomy" id="252671"/>
    <lineage>
        <taxon>Eukaryota</taxon>
        <taxon>Metazoa</taxon>
        <taxon>Cnidaria</taxon>
        <taxon>Hydrozoa</taxon>
        <taxon>Hydroidolina</taxon>
        <taxon>Leptothecata</taxon>
        <taxon>Obeliida</taxon>
        <taxon>Clytiidae</taxon>
        <taxon>Clytia</taxon>
    </lineage>
</organism>
<evidence type="ECO:0000313" key="10">
    <source>
        <dbReference type="EnsemblMetazoa" id="CLYHEMP010836.1"/>
    </source>
</evidence>
<dbReference type="GO" id="GO:0016051">
    <property type="term" value="P:carbohydrate biosynthetic process"/>
    <property type="evidence" value="ECO:0007669"/>
    <property type="project" value="InterPro"/>
</dbReference>
<name>A0A7M5WM58_9CNID</name>
<sequence length="349" mass="41187">MSSWAALFLFSLLTGITILYCAFQLYPAGTRFVSRNRALVQDDSSRDFIPNPVQQQRLNYLRHFCQAKRKKDGGTSLRTFIQQRFLEREQKGHIFVSRVLPVLYCAVPKVASTNWKRMLLLFDGIKSNISEMGVKSKVHTQRGLRPLYHVKGHAMPKVIKDSFKFMFVRHPFERLASAYRNKFADNNTYFEKTYGSRILKMFRKDLSKEEYNRGRGATFQEFVRWIVQVEPYDPHWYPATKLCHPCQIRYNFIGKMESLLRDAKEVVRRVDSVHKFPKTWTDGYKVSSNDLMFDLFSTLDEKDILGIYKYYKEDFDAFDYGLPRIQHSYNNKNNLLLRTLKKILNGKLT</sequence>
<protein>
    <recommendedName>
        <fullName evidence="9">Carbohydrate sulfotransferase</fullName>
        <ecNumber evidence="9">2.8.2.-</ecNumber>
    </recommendedName>
</protein>
<comment type="similarity">
    <text evidence="2 9">Belongs to the sulfotransferase 2 family.</text>
</comment>
<evidence type="ECO:0000256" key="9">
    <source>
        <dbReference type="RuleBase" id="RU364020"/>
    </source>
</evidence>
<accession>A0A7M5WM58</accession>
<dbReference type="PANTHER" id="PTHR12137">
    <property type="entry name" value="CARBOHYDRATE SULFOTRANSFERASE"/>
    <property type="match status" value="1"/>
</dbReference>
<reference evidence="10" key="1">
    <citation type="submission" date="2021-01" db="UniProtKB">
        <authorList>
            <consortium name="EnsemblMetazoa"/>
        </authorList>
    </citation>
    <scope>IDENTIFICATION</scope>
</reference>
<dbReference type="InterPro" id="IPR027417">
    <property type="entry name" value="P-loop_NTPase"/>
</dbReference>
<keyword evidence="6 9" id="KW-0333">Golgi apparatus</keyword>
<comment type="subcellular location">
    <subcellularLocation>
        <location evidence="1 9">Golgi apparatus membrane</location>
        <topology evidence="1 9">Single-pass type II membrane protein</topology>
    </subcellularLocation>
</comment>
<keyword evidence="7" id="KW-0472">Membrane</keyword>
<dbReference type="GO" id="GO:0008146">
    <property type="term" value="F:sulfotransferase activity"/>
    <property type="evidence" value="ECO:0007669"/>
    <property type="project" value="InterPro"/>
</dbReference>
<dbReference type="Proteomes" id="UP000594262">
    <property type="component" value="Unplaced"/>
</dbReference>
<dbReference type="PANTHER" id="PTHR12137:SF54">
    <property type="entry name" value="CARBOHYDRATE SULFOTRANSFERASE"/>
    <property type="match status" value="1"/>
</dbReference>
<dbReference type="GeneID" id="136805072"/>
<keyword evidence="4" id="KW-0812">Transmembrane</keyword>
<dbReference type="SUPFAM" id="SSF52540">
    <property type="entry name" value="P-loop containing nucleoside triphosphate hydrolases"/>
    <property type="match status" value="1"/>
</dbReference>
<evidence type="ECO:0000256" key="7">
    <source>
        <dbReference type="ARBA" id="ARBA00023136"/>
    </source>
</evidence>
<dbReference type="AlphaFoldDB" id="A0A7M5WM58"/>
<keyword evidence="5" id="KW-1133">Transmembrane helix</keyword>
<keyword evidence="11" id="KW-1185">Reference proteome</keyword>
<proteinExistence type="inferred from homology"/>
<dbReference type="GO" id="GO:0000139">
    <property type="term" value="C:Golgi membrane"/>
    <property type="evidence" value="ECO:0007669"/>
    <property type="project" value="UniProtKB-SubCell"/>
</dbReference>
<dbReference type="EC" id="2.8.2.-" evidence="9"/>
<evidence type="ECO:0000256" key="6">
    <source>
        <dbReference type="ARBA" id="ARBA00023034"/>
    </source>
</evidence>
<dbReference type="RefSeq" id="XP_066917731.1">
    <property type="nucleotide sequence ID" value="XM_067061630.1"/>
</dbReference>
<keyword evidence="3 9" id="KW-0808">Transferase</keyword>
<evidence type="ECO:0000256" key="4">
    <source>
        <dbReference type="ARBA" id="ARBA00022692"/>
    </source>
</evidence>
<dbReference type="Pfam" id="PF03567">
    <property type="entry name" value="Sulfotransfer_2"/>
    <property type="match status" value="1"/>
</dbReference>
<evidence type="ECO:0000256" key="2">
    <source>
        <dbReference type="ARBA" id="ARBA00006339"/>
    </source>
</evidence>
<dbReference type="OrthoDB" id="2019940at2759"/>
<keyword evidence="9" id="KW-0735">Signal-anchor</keyword>
<evidence type="ECO:0000256" key="1">
    <source>
        <dbReference type="ARBA" id="ARBA00004323"/>
    </source>
</evidence>
<evidence type="ECO:0000256" key="8">
    <source>
        <dbReference type="ARBA" id="ARBA00023180"/>
    </source>
</evidence>
<keyword evidence="8 9" id="KW-0325">Glycoprotein</keyword>
<keyword evidence="9" id="KW-0119">Carbohydrate metabolism</keyword>
<evidence type="ECO:0000256" key="5">
    <source>
        <dbReference type="ARBA" id="ARBA00022989"/>
    </source>
</evidence>
<dbReference type="EnsemblMetazoa" id="CLYHEMT010836.1">
    <property type="protein sequence ID" value="CLYHEMP010836.1"/>
    <property type="gene ID" value="CLYHEMG010836"/>
</dbReference>
<evidence type="ECO:0000256" key="3">
    <source>
        <dbReference type="ARBA" id="ARBA00022679"/>
    </source>
</evidence>
<evidence type="ECO:0000313" key="11">
    <source>
        <dbReference type="Proteomes" id="UP000594262"/>
    </source>
</evidence>
<dbReference type="InterPro" id="IPR005331">
    <property type="entry name" value="Sulfotransferase"/>
</dbReference>
<dbReference type="InterPro" id="IPR018011">
    <property type="entry name" value="Carb_sulfotrans_8-10"/>
</dbReference>